<comment type="caution">
    <text evidence="4">The sequence shown here is derived from an EMBL/GenBank/DDBJ whole genome shotgun (WGS) entry which is preliminary data.</text>
</comment>
<dbReference type="Gene3D" id="1.25.40.20">
    <property type="entry name" value="Ankyrin repeat-containing domain"/>
    <property type="match status" value="1"/>
</dbReference>
<dbReference type="PANTHER" id="PTHR24171:SF10">
    <property type="entry name" value="ANKYRIN REPEAT DOMAIN-CONTAINING PROTEIN 29-LIKE"/>
    <property type="match status" value="1"/>
</dbReference>
<evidence type="ECO:0000313" key="5">
    <source>
        <dbReference type="Proteomes" id="UP000738349"/>
    </source>
</evidence>
<dbReference type="AlphaFoldDB" id="A0A9P9FVC9"/>
<dbReference type="PROSITE" id="PS50088">
    <property type="entry name" value="ANK_REPEAT"/>
    <property type="match status" value="2"/>
</dbReference>
<organism evidence="4 5">
    <name type="scientific">Dactylonectria macrodidyma</name>
    <dbReference type="NCBI Taxonomy" id="307937"/>
    <lineage>
        <taxon>Eukaryota</taxon>
        <taxon>Fungi</taxon>
        <taxon>Dikarya</taxon>
        <taxon>Ascomycota</taxon>
        <taxon>Pezizomycotina</taxon>
        <taxon>Sordariomycetes</taxon>
        <taxon>Hypocreomycetidae</taxon>
        <taxon>Hypocreales</taxon>
        <taxon>Nectriaceae</taxon>
        <taxon>Dactylonectria</taxon>
    </lineage>
</organism>
<dbReference type="OrthoDB" id="20872at2759"/>
<feature type="repeat" description="ANK" evidence="3">
    <location>
        <begin position="84"/>
        <end position="108"/>
    </location>
</feature>
<dbReference type="PANTHER" id="PTHR24171">
    <property type="entry name" value="ANKYRIN REPEAT DOMAIN-CONTAINING PROTEIN 39-RELATED"/>
    <property type="match status" value="1"/>
</dbReference>
<dbReference type="SUPFAM" id="SSF48403">
    <property type="entry name" value="Ankyrin repeat"/>
    <property type="match status" value="1"/>
</dbReference>
<feature type="repeat" description="ANK" evidence="3">
    <location>
        <begin position="50"/>
        <end position="74"/>
    </location>
</feature>
<evidence type="ECO:0000313" key="4">
    <source>
        <dbReference type="EMBL" id="KAH7176213.1"/>
    </source>
</evidence>
<dbReference type="Proteomes" id="UP000738349">
    <property type="component" value="Unassembled WGS sequence"/>
</dbReference>
<dbReference type="SMART" id="SM00248">
    <property type="entry name" value="ANK"/>
    <property type="match status" value="2"/>
</dbReference>
<evidence type="ECO:0000256" key="1">
    <source>
        <dbReference type="ARBA" id="ARBA00022737"/>
    </source>
</evidence>
<dbReference type="EMBL" id="JAGMUV010000001">
    <property type="protein sequence ID" value="KAH7176213.1"/>
    <property type="molecule type" value="Genomic_DNA"/>
</dbReference>
<gene>
    <name evidence="4" type="ORF">EDB81DRAFT_674824</name>
</gene>
<protein>
    <submittedName>
        <fullName evidence="4">Ankyrin repeat protein</fullName>
    </submittedName>
</protein>
<reference evidence="4" key="1">
    <citation type="journal article" date="2021" name="Nat. Commun.">
        <title>Genetic determinants of endophytism in the Arabidopsis root mycobiome.</title>
        <authorList>
            <person name="Mesny F."/>
            <person name="Miyauchi S."/>
            <person name="Thiergart T."/>
            <person name="Pickel B."/>
            <person name="Atanasova L."/>
            <person name="Karlsson M."/>
            <person name="Huettel B."/>
            <person name="Barry K.W."/>
            <person name="Haridas S."/>
            <person name="Chen C."/>
            <person name="Bauer D."/>
            <person name="Andreopoulos W."/>
            <person name="Pangilinan J."/>
            <person name="LaButti K."/>
            <person name="Riley R."/>
            <person name="Lipzen A."/>
            <person name="Clum A."/>
            <person name="Drula E."/>
            <person name="Henrissat B."/>
            <person name="Kohler A."/>
            <person name="Grigoriev I.V."/>
            <person name="Martin F.M."/>
            <person name="Hacquard S."/>
        </authorList>
    </citation>
    <scope>NUCLEOTIDE SEQUENCE</scope>
    <source>
        <strain evidence="4">MPI-CAGE-AT-0147</strain>
    </source>
</reference>
<dbReference type="InterPro" id="IPR036770">
    <property type="entry name" value="Ankyrin_rpt-contain_sf"/>
</dbReference>
<name>A0A9P9FVC9_9HYPO</name>
<sequence length="146" mass="16033">MVGKHWSADCPPEGTSLLHIMSGYGLVQPLSVILQKADQLGTDVDCRDANGRTPLSYAAEKGHEGIVRLLFNTGKVHVDMRDKDGRSPLSWTAEKGHEAVVRLLLDTGKVDIDARDKEYGQTPLSWAAEKGRSCINRSTREHLSVP</sequence>
<dbReference type="InterPro" id="IPR002110">
    <property type="entry name" value="Ankyrin_rpt"/>
</dbReference>
<dbReference type="Pfam" id="PF12796">
    <property type="entry name" value="Ank_2"/>
    <property type="match status" value="2"/>
</dbReference>
<keyword evidence="5" id="KW-1185">Reference proteome</keyword>
<dbReference type="PROSITE" id="PS50297">
    <property type="entry name" value="ANK_REP_REGION"/>
    <property type="match status" value="2"/>
</dbReference>
<accession>A0A9P9FVC9</accession>
<keyword evidence="1" id="KW-0677">Repeat</keyword>
<proteinExistence type="predicted"/>
<evidence type="ECO:0000256" key="3">
    <source>
        <dbReference type="PROSITE-ProRule" id="PRU00023"/>
    </source>
</evidence>
<evidence type="ECO:0000256" key="2">
    <source>
        <dbReference type="ARBA" id="ARBA00023043"/>
    </source>
</evidence>
<keyword evidence="2 3" id="KW-0040">ANK repeat</keyword>